<evidence type="ECO:0000313" key="2">
    <source>
        <dbReference type="Proteomes" id="UP001437256"/>
    </source>
</evidence>
<dbReference type="EMBL" id="JBBXMP010001204">
    <property type="protein sequence ID" value="KAL0056610.1"/>
    <property type="molecule type" value="Genomic_DNA"/>
</dbReference>
<keyword evidence="2" id="KW-1185">Reference proteome</keyword>
<accession>A0ABR2Z509</accession>
<gene>
    <name evidence="1" type="ORF">AAF712_016785</name>
</gene>
<comment type="caution">
    <text evidence="1">The sequence shown here is derived from an EMBL/GenBank/DDBJ whole genome shotgun (WGS) entry which is preliminary data.</text>
</comment>
<evidence type="ECO:0008006" key="3">
    <source>
        <dbReference type="Google" id="ProtNLM"/>
    </source>
</evidence>
<evidence type="ECO:0000313" key="1">
    <source>
        <dbReference type="EMBL" id="KAL0056610.1"/>
    </source>
</evidence>
<organism evidence="1 2">
    <name type="scientific">Marasmius tenuissimus</name>
    <dbReference type="NCBI Taxonomy" id="585030"/>
    <lineage>
        <taxon>Eukaryota</taxon>
        <taxon>Fungi</taxon>
        <taxon>Dikarya</taxon>
        <taxon>Basidiomycota</taxon>
        <taxon>Agaricomycotina</taxon>
        <taxon>Agaricomycetes</taxon>
        <taxon>Agaricomycetidae</taxon>
        <taxon>Agaricales</taxon>
        <taxon>Marasmiineae</taxon>
        <taxon>Marasmiaceae</taxon>
        <taxon>Marasmius</taxon>
    </lineage>
</organism>
<name>A0ABR2Z509_9AGAR</name>
<protein>
    <recommendedName>
        <fullName evidence="3">MacB-like periplasmic core domain-containing protein</fullName>
    </recommendedName>
</protein>
<reference evidence="1 2" key="1">
    <citation type="submission" date="2024-05" db="EMBL/GenBank/DDBJ databases">
        <title>A draft genome resource for the thread blight pathogen Marasmius tenuissimus strain MS-2.</title>
        <authorList>
            <person name="Yulfo-Soto G.E."/>
            <person name="Baruah I.K."/>
            <person name="Amoako-Attah I."/>
            <person name="Bukari Y."/>
            <person name="Meinhardt L.W."/>
            <person name="Bailey B.A."/>
            <person name="Cohen S.P."/>
        </authorList>
    </citation>
    <scope>NUCLEOTIDE SEQUENCE [LARGE SCALE GENOMIC DNA]</scope>
    <source>
        <strain evidence="1 2">MS-2</strain>
    </source>
</reference>
<sequence>ADLFFVTGSLTDPSDRPRPRVRDLELLVPASLDTAPDLQLLAVRRVAVGEVETFRAVKGLDGAAERVFGISEPLSSIGEYLSTTASVALGKGDVSTVSVGGGGQADGDVG</sequence>
<feature type="non-terminal residue" evidence="1">
    <location>
        <position position="1"/>
    </location>
</feature>
<proteinExistence type="predicted"/>
<dbReference type="Proteomes" id="UP001437256">
    <property type="component" value="Unassembled WGS sequence"/>
</dbReference>